<reference evidence="2 3" key="1">
    <citation type="journal article" date="2018" name="PLoS Genet.">
        <title>Population sequencing reveals clonal diversity and ancestral inbreeding in the grapevine cultivar Chardonnay.</title>
        <authorList>
            <person name="Roach M.J."/>
            <person name="Johnson D.L."/>
            <person name="Bohlmann J."/>
            <person name="van Vuuren H.J."/>
            <person name="Jones S.J."/>
            <person name="Pretorius I.S."/>
            <person name="Schmidt S.A."/>
            <person name="Borneman A.R."/>
        </authorList>
    </citation>
    <scope>NUCLEOTIDE SEQUENCE [LARGE SCALE GENOMIC DNA]</scope>
    <source>
        <strain evidence="3">cv. Chardonnay</strain>
        <tissue evidence="2">Leaf</tissue>
    </source>
</reference>
<dbReference type="SUPFAM" id="SSF52833">
    <property type="entry name" value="Thioredoxin-like"/>
    <property type="match status" value="1"/>
</dbReference>
<evidence type="ECO:0000259" key="1">
    <source>
        <dbReference type="PROSITE" id="PS50404"/>
    </source>
</evidence>
<dbReference type="PANTHER" id="PTHR42673">
    <property type="entry name" value="MALEYLACETOACETATE ISOMERASE"/>
    <property type="match status" value="1"/>
</dbReference>
<keyword evidence="2" id="KW-0808">Transferase</keyword>
<dbReference type="GO" id="GO:0016740">
    <property type="term" value="F:transferase activity"/>
    <property type="evidence" value="ECO:0007669"/>
    <property type="project" value="UniProtKB-KW"/>
</dbReference>
<dbReference type="Gene3D" id="3.40.30.10">
    <property type="entry name" value="Glutaredoxin"/>
    <property type="match status" value="1"/>
</dbReference>
<gene>
    <name evidence="2" type="primary">GSTZ_7</name>
    <name evidence="2" type="ORF">CK203_111786</name>
</gene>
<organism evidence="2 3">
    <name type="scientific">Vitis vinifera</name>
    <name type="common">Grape</name>
    <dbReference type="NCBI Taxonomy" id="29760"/>
    <lineage>
        <taxon>Eukaryota</taxon>
        <taxon>Viridiplantae</taxon>
        <taxon>Streptophyta</taxon>
        <taxon>Embryophyta</taxon>
        <taxon>Tracheophyta</taxon>
        <taxon>Spermatophyta</taxon>
        <taxon>Magnoliopsida</taxon>
        <taxon>eudicotyledons</taxon>
        <taxon>Gunneridae</taxon>
        <taxon>Pentapetalae</taxon>
        <taxon>rosids</taxon>
        <taxon>Vitales</taxon>
        <taxon>Vitaceae</taxon>
        <taxon>Viteae</taxon>
        <taxon>Vitis</taxon>
    </lineage>
</organism>
<name>A0A438E9W6_VITVI</name>
<accession>A0A438E9W6</accession>
<feature type="domain" description="GST N-terminal" evidence="1">
    <location>
        <begin position="4"/>
        <end position="118"/>
    </location>
</feature>
<dbReference type="PANTHER" id="PTHR42673:SF4">
    <property type="entry name" value="MALEYLACETOACETATE ISOMERASE"/>
    <property type="match status" value="1"/>
</dbReference>
<dbReference type="Pfam" id="PF02798">
    <property type="entry name" value="GST_N"/>
    <property type="match status" value="1"/>
</dbReference>
<comment type="caution">
    <text evidence="2">The sequence shown here is derived from an EMBL/GenBank/DDBJ whole genome shotgun (WGS) entry which is preliminary data.</text>
</comment>
<evidence type="ECO:0000313" key="3">
    <source>
        <dbReference type="Proteomes" id="UP000288805"/>
    </source>
</evidence>
<dbReference type="EMBL" id="QGNW01001356">
    <property type="protein sequence ID" value="RVW44439.1"/>
    <property type="molecule type" value="Genomic_DNA"/>
</dbReference>
<dbReference type="AlphaFoldDB" id="A0A438E9W6"/>
<dbReference type="InterPro" id="IPR036249">
    <property type="entry name" value="Thioredoxin-like_sf"/>
</dbReference>
<sequence length="231" mass="25540">MEETQLKLYSYWRSSCSCRVRIALNLKRLKYEYKAVNLVKGEQFSPVAVGTSFVLSGIGPEYFWLWCQSDPEWPPQDSNLGGNALGKSIATQVRILGKPLWVALAPEAQMVPGGQLSGLSSVVRLGTRAQKADVFVGMSFVLSGIGPEYFLLWCQSDPEWPPQDLNLGGNALTPGHCHPSSNPGEATLGRFGTRAKNTPYLEEKYPQHPLLPQDLHKRAINYQWGCGVGFN</sequence>
<dbReference type="Proteomes" id="UP000288805">
    <property type="component" value="Unassembled WGS sequence"/>
</dbReference>
<evidence type="ECO:0000313" key="2">
    <source>
        <dbReference type="EMBL" id="RVW44439.1"/>
    </source>
</evidence>
<dbReference type="InterPro" id="IPR004045">
    <property type="entry name" value="Glutathione_S-Trfase_N"/>
</dbReference>
<protein>
    <submittedName>
        <fullName evidence="2">Glutathione S-transferase zeta class</fullName>
    </submittedName>
</protein>
<dbReference type="PROSITE" id="PS50404">
    <property type="entry name" value="GST_NTER"/>
    <property type="match status" value="1"/>
</dbReference>
<proteinExistence type="predicted"/>